<keyword evidence="6" id="KW-1185">Reference proteome</keyword>
<keyword evidence="1" id="KW-0805">Transcription regulation</keyword>
<dbReference type="PANTHER" id="PTHR44688:SF16">
    <property type="entry name" value="DNA-BINDING TRANSCRIPTIONAL ACTIVATOR DEVR_DOSR"/>
    <property type="match status" value="1"/>
</dbReference>
<dbReference type="GO" id="GO:0003677">
    <property type="term" value="F:DNA binding"/>
    <property type="evidence" value="ECO:0007669"/>
    <property type="project" value="UniProtKB-KW"/>
</dbReference>
<dbReference type="PANTHER" id="PTHR44688">
    <property type="entry name" value="DNA-BINDING TRANSCRIPTIONAL ACTIVATOR DEVR_DOSR"/>
    <property type="match status" value="1"/>
</dbReference>
<reference evidence="5 6" key="1">
    <citation type="submission" date="2018-06" db="EMBL/GenBank/DDBJ databases">
        <title>Sphaerisporangium craniellae sp. nov., isolated from a marine sponge in the South China Sea.</title>
        <authorList>
            <person name="Li L."/>
        </authorList>
    </citation>
    <scope>NUCLEOTIDE SEQUENCE [LARGE SCALE GENOMIC DNA]</scope>
    <source>
        <strain evidence="5 6">LHW63015</strain>
    </source>
</reference>
<dbReference type="PROSITE" id="PS50043">
    <property type="entry name" value="HTH_LUXR_2"/>
    <property type="match status" value="1"/>
</dbReference>
<keyword evidence="2 5" id="KW-0238">DNA-binding</keyword>
<evidence type="ECO:0000256" key="1">
    <source>
        <dbReference type="ARBA" id="ARBA00023015"/>
    </source>
</evidence>
<dbReference type="SUPFAM" id="SSF46894">
    <property type="entry name" value="C-terminal effector domain of the bipartite response regulators"/>
    <property type="match status" value="1"/>
</dbReference>
<accession>A0A366LTB3</accession>
<evidence type="ECO:0000256" key="2">
    <source>
        <dbReference type="ARBA" id="ARBA00023125"/>
    </source>
</evidence>
<protein>
    <submittedName>
        <fullName evidence="5">DNA-binding response regulator</fullName>
    </submittedName>
</protein>
<name>A0A366LTB3_9ACTN</name>
<dbReference type="Gene3D" id="3.40.50.2300">
    <property type="match status" value="1"/>
</dbReference>
<evidence type="ECO:0000313" key="6">
    <source>
        <dbReference type="Proteomes" id="UP000253303"/>
    </source>
</evidence>
<dbReference type="AlphaFoldDB" id="A0A366LTB3"/>
<dbReference type="PROSITE" id="PS00622">
    <property type="entry name" value="HTH_LUXR_1"/>
    <property type="match status" value="1"/>
</dbReference>
<sequence length="240" mass="25427">MLDDLLMQTSPSARPQGIAGVGGVGGVGAKAVRVAVRTDDPLSRAGLKALLRAPAPGHEAVRVIVLPDTGPERPDVVVVAATGTQVERRDVLSRAAQELGAPIVLIADLLSAEDLLMVVRYQVMGVVPRANVTAELLVRGVAAVADGGGLMPPRLAGGLLGRLHRSQLDSRDPAPDVSAFSDREIEILRLLADGLDTGEIAERLNYSPRTVKNIMYAINRRHDLRNRAHAVAYAMRVGVI</sequence>
<dbReference type="GO" id="GO:0006355">
    <property type="term" value="P:regulation of DNA-templated transcription"/>
    <property type="evidence" value="ECO:0007669"/>
    <property type="project" value="InterPro"/>
</dbReference>
<dbReference type="EMBL" id="QMEY01000014">
    <property type="protein sequence ID" value="RBQ16850.1"/>
    <property type="molecule type" value="Genomic_DNA"/>
</dbReference>
<feature type="domain" description="HTH luxR-type" evidence="4">
    <location>
        <begin position="173"/>
        <end position="238"/>
    </location>
</feature>
<proteinExistence type="predicted"/>
<dbReference type="Pfam" id="PF00196">
    <property type="entry name" value="GerE"/>
    <property type="match status" value="1"/>
</dbReference>
<dbReference type="Proteomes" id="UP000253303">
    <property type="component" value="Unassembled WGS sequence"/>
</dbReference>
<comment type="caution">
    <text evidence="5">The sequence shown here is derived from an EMBL/GenBank/DDBJ whole genome shotgun (WGS) entry which is preliminary data.</text>
</comment>
<dbReference type="CDD" id="cd06170">
    <property type="entry name" value="LuxR_C_like"/>
    <property type="match status" value="1"/>
</dbReference>
<dbReference type="SMART" id="SM00421">
    <property type="entry name" value="HTH_LUXR"/>
    <property type="match status" value="1"/>
</dbReference>
<dbReference type="InterPro" id="IPR016032">
    <property type="entry name" value="Sig_transdc_resp-reg_C-effctor"/>
</dbReference>
<keyword evidence="3" id="KW-0804">Transcription</keyword>
<dbReference type="PRINTS" id="PR00038">
    <property type="entry name" value="HTHLUXR"/>
</dbReference>
<dbReference type="InterPro" id="IPR000792">
    <property type="entry name" value="Tscrpt_reg_LuxR_C"/>
</dbReference>
<gene>
    <name evidence="5" type="ORF">DP939_27675</name>
</gene>
<organism evidence="5 6">
    <name type="scientific">Spongiactinospora rosea</name>
    <dbReference type="NCBI Taxonomy" id="2248750"/>
    <lineage>
        <taxon>Bacteria</taxon>
        <taxon>Bacillati</taxon>
        <taxon>Actinomycetota</taxon>
        <taxon>Actinomycetes</taxon>
        <taxon>Streptosporangiales</taxon>
        <taxon>Streptosporangiaceae</taxon>
        <taxon>Spongiactinospora</taxon>
    </lineage>
</organism>
<evidence type="ECO:0000256" key="3">
    <source>
        <dbReference type="ARBA" id="ARBA00023163"/>
    </source>
</evidence>
<evidence type="ECO:0000313" key="5">
    <source>
        <dbReference type="EMBL" id="RBQ16850.1"/>
    </source>
</evidence>
<evidence type="ECO:0000259" key="4">
    <source>
        <dbReference type="PROSITE" id="PS50043"/>
    </source>
</evidence>